<comment type="caution">
    <text evidence="1">The sequence shown here is derived from an EMBL/GenBank/DDBJ whole genome shotgun (WGS) entry which is preliminary data.</text>
</comment>
<reference evidence="1" key="1">
    <citation type="journal article" date="2014" name="Front. Microbiol.">
        <title>High frequency of phylogenetically diverse reductive dehalogenase-homologous genes in deep subseafloor sedimentary metagenomes.</title>
        <authorList>
            <person name="Kawai M."/>
            <person name="Futagami T."/>
            <person name="Toyoda A."/>
            <person name="Takaki Y."/>
            <person name="Nishi S."/>
            <person name="Hori S."/>
            <person name="Arai W."/>
            <person name="Tsubouchi T."/>
            <person name="Morono Y."/>
            <person name="Uchiyama I."/>
            <person name="Ito T."/>
            <person name="Fujiyama A."/>
            <person name="Inagaki F."/>
            <person name="Takami H."/>
        </authorList>
    </citation>
    <scope>NUCLEOTIDE SEQUENCE</scope>
    <source>
        <strain evidence="1">Expedition CK06-06</strain>
    </source>
</reference>
<gene>
    <name evidence="1" type="ORF">S01H1_55881</name>
</gene>
<proteinExistence type="predicted"/>
<accession>X0V9E0</accession>
<dbReference type="AlphaFoldDB" id="X0V9E0"/>
<name>X0V9E0_9ZZZZ</name>
<feature type="non-terminal residue" evidence="1">
    <location>
        <position position="1"/>
    </location>
</feature>
<sequence>VRQLTLQSAVRLDGLLEPMVSVDWESTESAHPPDKTT</sequence>
<dbReference type="EMBL" id="BARS01036342">
    <property type="protein sequence ID" value="GAG14774.1"/>
    <property type="molecule type" value="Genomic_DNA"/>
</dbReference>
<organism evidence="1">
    <name type="scientific">marine sediment metagenome</name>
    <dbReference type="NCBI Taxonomy" id="412755"/>
    <lineage>
        <taxon>unclassified sequences</taxon>
        <taxon>metagenomes</taxon>
        <taxon>ecological metagenomes</taxon>
    </lineage>
</organism>
<evidence type="ECO:0000313" key="1">
    <source>
        <dbReference type="EMBL" id="GAG14774.1"/>
    </source>
</evidence>
<protein>
    <submittedName>
        <fullName evidence="1">Uncharacterized protein</fullName>
    </submittedName>
</protein>